<dbReference type="AlphaFoldDB" id="A0A9D4RF44"/>
<dbReference type="Proteomes" id="UP000828390">
    <property type="component" value="Unassembled WGS sequence"/>
</dbReference>
<reference evidence="1" key="2">
    <citation type="submission" date="2020-11" db="EMBL/GenBank/DDBJ databases">
        <authorList>
            <person name="McCartney M.A."/>
            <person name="Auch B."/>
            <person name="Kono T."/>
            <person name="Mallez S."/>
            <person name="Becker A."/>
            <person name="Gohl D.M."/>
            <person name="Silverstein K.A.T."/>
            <person name="Koren S."/>
            <person name="Bechman K.B."/>
            <person name="Herman A."/>
            <person name="Abrahante J.E."/>
            <person name="Garbe J."/>
        </authorList>
    </citation>
    <scope>NUCLEOTIDE SEQUENCE</scope>
    <source>
        <strain evidence="1">Duluth1</strain>
        <tissue evidence="1">Whole animal</tissue>
    </source>
</reference>
<name>A0A9D4RF44_DREPO</name>
<comment type="caution">
    <text evidence="1">The sequence shown here is derived from an EMBL/GenBank/DDBJ whole genome shotgun (WGS) entry which is preliminary data.</text>
</comment>
<protein>
    <submittedName>
        <fullName evidence="1">Uncharacterized protein</fullName>
    </submittedName>
</protein>
<sequence>MYDQSDKLARSFTSPTTDLTRQCLSDVPECRTLNFMFILNCFNRCSHVFTASNALECLATKDEFIDQGRELSPEEAEIQKAVVGIMNT</sequence>
<proteinExistence type="predicted"/>
<dbReference type="EMBL" id="JAIWYP010000002">
    <property type="protein sequence ID" value="KAH3866265.1"/>
    <property type="molecule type" value="Genomic_DNA"/>
</dbReference>
<evidence type="ECO:0000313" key="3">
    <source>
        <dbReference type="Proteomes" id="UP000828390"/>
    </source>
</evidence>
<evidence type="ECO:0000313" key="1">
    <source>
        <dbReference type="EMBL" id="KAH3866221.1"/>
    </source>
</evidence>
<dbReference type="EMBL" id="JAIWYP010000002">
    <property type="protein sequence ID" value="KAH3866221.1"/>
    <property type="molecule type" value="Genomic_DNA"/>
</dbReference>
<organism evidence="1 3">
    <name type="scientific">Dreissena polymorpha</name>
    <name type="common">Zebra mussel</name>
    <name type="synonym">Mytilus polymorpha</name>
    <dbReference type="NCBI Taxonomy" id="45954"/>
    <lineage>
        <taxon>Eukaryota</taxon>
        <taxon>Metazoa</taxon>
        <taxon>Spiralia</taxon>
        <taxon>Lophotrochozoa</taxon>
        <taxon>Mollusca</taxon>
        <taxon>Bivalvia</taxon>
        <taxon>Autobranchia</taxon>
        <taxon>Heteroconchia</taxon>
        <taxon>Euheterodonta</taxon>
        <taxon>Imparidentia</taxon>
        <taxon>Neoheterodontei</taxon>
        <taxon>Myida</taxon>
        <taxon>Dreissenoidea</taxon>
        <taxon>Dreissenidae</taxon>
        <taxon>Dreissena</taxon>
    </lineage>
</organism>
<accession>A0A9D4RF44</accession>
<gene>
    <name evidence="1" type="ORF">DPMN_029280</name>
    <name evidence="2" type="ORF">DPMN_029324</name>
</gene>
<keyword evidence="3" id="KW-1185">Reference proteome</keyword>
<reference evidence="1" key="1">
    <citation type="journal article" date="2019" name="bioRxiv">
        <title>The Genome of the Zebra Mussel, Dreissena polymorpha: A Resource for Invasive Species Research.</title>
        <authorList>
            <person name="McCartney M.A."/>
            <person name="Auch B."/>
            <person name="Kono T."/>
            <person name="Mallez S."/>
            <person name="Zhang Y."/>
            <person name="Obille A."/>
            <person name="Becker A."/>
            <person name="Abrahante J.E."/>
            <person name="Garbe J."/>
            <person name="Badalamenti J.P."/>
            <person name="Herman A."/>
            <person name="Mangelson H."/>
            <person name="Liachko I."/>
            <person name="Sullivan S."/>
            <person name="Sone E.D."/>
            <person name="Koren S."/>
            <person name="Silverstein K.A.T."/>
            <person name="Beckman K.B."/>
            <person name="Gohl D.M."/>
        </authorList>
    </citation>
    <scope>NUCLEOTIDE SEQUENCE</scope>
    <source>
        <strain evidence="1">Duluth1</strain>
        <tissue evidence="1">Whole animal</tissue>
    </source>
</reference>
<evidence type="ECO:0000313" key="2">
    <source>
        <dbReference type="EMBL" id="KAH3866265.1"/>
    </source>
</evidence>